<dbReference type="Proteomes" id="UP000603463">
    <property type="component" value="Unassembled WGS sequence"/>
</dbReference>
<evidence type="ECO:0000313" key="9">
    <source>
        <dbReference type="EMBL" id="NKT81072.1"/>
    </source>
</evidence>
<dbReference type="EMBL" id="WVDC01000001">
    <property type="protein sequence ID" value="NKW40413.1"/>
    <property type="molecule type" value="Genomic_DNA"/>
</dbReference>
<comment type="similarity">
    <text evidence="1">Belongs to the bacterial solute-binding protein SsuA/TauA family.</text>
</comment>
<dbReference type="PROSITE" id="PS51257">
    <property type="entry name" value="PROKAR_LIPOPROTEIN"/>
    <property type="match status" value="1"/>
</dbReference>
<dbReference type="PANTHER" id="PTHR30024">
    <property type="entry name" value="ALIPHATIC SULFONATES-BINDING PROTEIN-RELATED"/>
    <property type="match status" value="1"/>
</dbReference>
<dbReference type="EMBL" id="WVBC01000034">
    <property type="protein sequence ID" value="NKT81072.1"/>
    <property type="molecule type" value="Genomic_DNA"/>
</dbReference>
<dbReference type="NCBIfam" id="TIGR01728">
    <property type="entry name" value="SsuA_fam"/>
    <property type="match status" value="1"/>
</dbReference>
<evidence type="ECO:0000313" key="10">
    <source>
        <dbReference type="EMBL" id="NKW40413.1"/>
    </source>
</evidence>
<evidence type="ECO:0000256" key="3">
    <source>
        <dbReference type="ARBA" id="ARBA00022729"/>
    </source>
</evidence>
<dbReference type="GO" id="GO:0016020">
    <property type="term" value="C:membrane"/>
    <property type="evidence" value="ECO:0007669"/>
    <property type="project" value="InterPro"/>
</dbReference>
<name>A0A9Q2UI16_RHOHA</name>
<dbReference type="GO" id="GO:0042626">
    <property type="term" value="F:ATPase-coupled transmembrane transporter activity"/>
    <property type="evidence" value="ECO:0007669"/>
    <property type="project" value="InterPro"/>
</dbReference>
<evidence type="ECO:0000259" key="7">
    <source>
        <dbReference type="SMART" id="SM00062"/>
    </source>
</evidence>
<organism evidence="8 11">
    <name type="scientific">Rhodococcus hoagii</name>
    <name type="common">Corynebacterium equii</name>
    <dbReference type="NCBI Taxonomy" id="43767"/>
    <lineage>
        <taxon>Bacteria</taxon>
        <taxon>Bacillati</taxon>
        <taxon>Actinomycetota</taxon>
        <taxon>Actinomycetes</taxon>
        <taxon>Mycobacteriales</taxon>
        <taxon>Nocardiaceae</taxon>
        <taxon>Prescottella</taxon>
    </lineage>
</organism>
<feature type="domain" description="Solute-binding protein family 3/N-terminal" evidence="7">
    <location>
        <begin position="45"/>
        <end position="270"/>
    </location>
</feature>
<reference evidence="9" key="2">
    <citation type="journal article" date="2020" name="Environ. Microbiol.">
        <title>The novel and transferable erm(51) gene confers Macrolides, Lincosamides, and Streptogramins B (MLSB) resistance to clonal Rhodococcus equi in the environment.</title>
        <authorList>
            <person name="Huber L."/>
            <person name="Giguere S."/>
            <person name="Slovis N.M."/>
            <person name="Alvarez-Narvaez S."/>
            <person name="Hart K.A."/>
            <person name="Greiter M."/>
            <person name="Morris E.R.A."/>
            <person name="Cohen N.D."/>
        </authorList>
    </citation>
    <scope>NUCLEOTIDE SEQUENCE</scope>
    <source>
        <strain evidence="9">Lh_116_1</strain>
        <strain evidence="10">Lh_16_1</strain>
    </source>
</reference>
<dbReference type="AlphaFoldDB" id="A0A9Q2UI16"/>
<evidence type="ECO:0000313" key="11">
    <source>
        <dbReference type="Proteomes" id="UP000808906"/>
    </source>
</evidence>
<evidence type="ECO:0000313" key="8">
    <source>
        <dbReference type="EMBL" id="MBM4566918.1"/>
    </source>
</evidence>
<dbReference type="SMART" id="SM00062">
    <property type="entry name" value="PBPb"/>
    <property type="match status" value="1"/>
</dbReference>
<evidence type="ECO:0000256" key="2">
    <source>
        <dbReference type="ARBA" id="ARBA00022448"/>
    </source>
</evidence>
<dbReference type="Proteomes" id="UP000608063">
    <property type="component" value="Unassembled WGS sequence"/>
</dbReference>
<dbReference type="Gene3D" id="3.40.190.10">
    <property type="entry name" value="Periplasmic binding protein-like II"/>
    <property type="match status" value="2"/>
</dbReference>
<proteinExistence type="inferred from homology"/>
<comment type="function">
    <text evidence="4">Part of a binding-protein-dependent transport system for aliphatic sulfonates. Putative binding protein.</text>
</comment>
<feature type="signal peptide" evidence="6">
    <location>
        <begin position="1"/>
        <end position="30"/>
    </location>
</feature>
<dbReference type="InterPro" id="IPR001638">
    <property type="entry name" value="Solute-binding_3/MltF_N"/>
</dbReference>
<dbReference type="InterPro" id="IPR010067">
    <property type="entry name" value="ABC_SsuA_sub-bd"/>
</dbReference>
<evidence type="ECO:0000256" key="1">
    <source>
        <dbReference type="ARBA" id="ARBA00010742"/>
    </source>
</evidence>
<feature type="chain" id="PRO_5044465414" description="Putative aliphatic sulfonates-binding protein" evidence="6">
    <location>
        <begin position="31"/>
        <end position="336"/>
    </location>
</feature>
<reference evidence="8" key="1">
    <citation type="submission" date="2019-11" db="EMBL/GenBank/DDBJ databases">
        <title>Spread of Macrolides and rifampicin resistant Rhodococcus equi in clinical isolates in the USA.</title>
        <authorList>
            <person name="Alvarez-Narvaez S."/>
            <person name="Huber L."/>
            <person name="Cohen N.D."/>
            <person name="Slovis N."/>
            <person name="Greiter M."/>
            <person name="Giguere S."/>
            <person name="Hart K."/>
        </authorList>
    </citation>
    <scope>NUCLEOTIDE SEQUENCE</scope>
    <source>
        <strain evidence="8">Lh_17</strain>
    </source>
</reference>
<keyword evidence="3 6" id="KW-0732">Signal</keyword>
<dbReference type="EMBL" id="WUXR01000008">
    <property type="protein sequence ID" value="MBM4566918.1"/>
    <property type="molecule type" value="Genomic_DNA"/>
</dbReference>
<dbReference type="CDD" id="cd13558">
    <property type="entry name" value="PBP2_SsuA_like_2"/>
    <property type="match status" value="1"/>
</dbReference>
<protein>
    <recommendedName>
        <fullName evidence="5">Putative aliphatic sulfonates-binding protein</fullName>
    </recommendedName>
</protein>
<sequence length="336" mass="34957">MRRSTRARFVLTAVTAVVALTIGACSSSGASEASDTAGDPQSDVTLRIGDQVKSTQSLLEAAGALDGLDYKIEWSTFEAGPPLLEALGANKIDAGGTGDVPPVFAQANGNSGRIVAVQARSGANDFLLVPANSTASSIADLKGKKIAVTQGSSSHGLVLGLLDQAKLPVSDFQFQFLGPADALSAFTAGQVDAWAVWNPYATIGKNTAGAKIIADGREVTTGQSYFSAASEALADPKKSAALADFFERLARAQVWADAHPEAWVPIFAKLTKLPEDVAAASFDTSKGSYVPIDDQRIAKQQKLIDLFTAAGLVKQAPVAGDWFDARFNAQIQAGAK</sequence>
<comment type="caution">
    <text evidence="8">The sequence shown here is derived from an EMBL/GenBank/DDBJ whole genome shotgun (WGS) entry which is preliminary data.</text>
</comment>
<gene>
    <name evidence="8" type="ORF">GS441_16160</name>
    <name evidence="9" type="ORF">GS882_23655</name>
    <name evidence="10" type="ORF">GS947_01945</name>
</gene>
<dbReference type="FunFam" id="3.40.190.10:FF:000050">
    <property type="entry name" value="Sulfonate ABC transporter substrate-binding protein"/>
    <property type="match status" value="1"/>
</dbReference>
<dbReference type="Pfam" id="PF12974">
    <property type="entry name" value="Phosphonate-bd"/>
    <property type="match status" value="1"/>
</dbReference>
<accession>A0A9Q2UI16</accession>
<evidence type="ECO:0000256" key="4">
    <source>
        <dbReference type="ARBA" id="ARBA00055538"/>
    </source>
</evidence>
<dbReference type="SUPFAM" id="SSF53850">
    <property type="entry name" value="Periplasmic binding protein-like II"/>
    <property type="match status" value="1"/>
</dbReference>
<dbReference type="PANTHER" id="PTHR30024:SF48">
    <property type="entry name" value="ABC TRANSPORTER SUBSTRATE-BINDING PROTEIN"/>
    <property type="match status" value="1"/>
</dbReference>
<keyword evidence="2" id="KW-0813">Transport</keyword>
<dbReference type="Proteomes" id="UP000808906">
    <property type="component" value="Unassembled WGS sequence"/>
</dbReference>
<evidence type="ECO:0000256" key="6">
    <source>
        <dbReference type="SAM" id="SignalP"/>
    </source>
</evidence>
<evidence type="ECO:0000256" key="5">
    <source>
        <dbReference type="ARBA" id="ARBA00070228"/>
    </source>
</evidence>
<dbReference type="RefSeq" id="WP_084960699.1">
    <property type="nucleotide sequence ID" value="NZ_CP095477.1"/>
</dbReference>